<dbReference type="Proteomes" id="UP000601736">
    <property type="component" value="Unassembled WGS sequence"/>
</dbReference>
<evidence type="ECO:0000313" key="23">
    <source>
        <dbReference type="EMBL" id="SFM30309.1"/>
    </source>
</evidence>
<reference evidence="23 24" key="1">
    <citation type="submission" date="2016-10" db="EMBL/GenBank/DDBJ databases">
        <authorList>
            <person name="de Groot N.N."/>
        </authorList>
    </citation>
    <scope>NUCLEOTIDE SEQUENCE [LARGE SCALE GENOMIC DNA]</scope>
    <source>
        <strain evidence="23 24">Nm146</strain>
    </source>
</reference>
<evidence type="ECO:0000256" key="8">
    <source>
        <dbReference type="ARBA" id="ARBA00022857"/>
    </source>
</evidence>
<evidence type="ECO:0000256" key="17">
    <source>
        <dbReference type="HAMAP-Rule" id="MF_01965"/>
    </source>
</evidence>
<comment type="caution">
    <text evidence="18">Lacks conserved residue(s) required for the propagation of feature annotation.</text>
</comment>
<accession>A0A1I4PRF5</accession>
<dbReference type="Gene3D" id="3.40.1190.20">
    <property type="match status" value="1"/>
</dbReference>
<comment type="similarity">
    <text evidence="3 19">In the N-terminal section; belongs to the NnrE/AIBP family.</text>
</comment>
<evidence type="ECO:0000256" key="5">
    <source>
        <dbReference type="ARBA" id="ARBA00022723"/>
    </source>
</evidence>
<keyword evidence="5 18" id="KW-0479">Metal-binding</keyword>
<feature type="binding site" evidence="18">
    <location>
        <begin position="72"/>
        <end position="76"/>
    </location>
    <ligand>
        <name>(6S)-NADPHX</name>
        <dbReference type="ChEBI" id="CHEBI:64076"/>
    </ligand>
</feature>
<evidence type="ECO:0000256" key="11">
    <source>
        <dbReference type="ARBA" id="ARBA00023235"/>
    </source>
</evidence>
<dbReference type="EMBL" id="FOUF01000012">
    <property type="protein sequence ID" value="SFM30309.1"/>
    <property type="molecule type" value="Genomic_DNA"/>
</dbReference>
<dbReference type="InterPro" id="IPR000631">
    <property type="entry name" value="CARKD"/>
</dbReference>
<proteinExistence type="inferred from homology"/>
<feature type="binding site" evidence="17">
    <location>
        <position position="272"/>
    </location>
    <ligand>
        <name>(6S)-NADPHX</name>
        <dbReference type="ChEBI" id="CHEBI:64076"/>
    </ligand>
</feature>
<dbReference type="EC" id="5.1.99.6" evidence="19"/>
<keyword evidence="6 17" id="KW-0547">Nucleotide-binding</keyword>
<keyword evidence="12 17" id="KW-0456">Lyase</keyword>
<comment type="function">
    <text evidence="18">Catalyzes the epimerization of the S- and R-forms of NAD(P)HX, a damaged form of NAD(P)H that is a result of enzymatic or heat-dependent hydration. This is a prerequisite for the S-specific NAD(P)H-hydrate dehydratase to allow the repair of both epimers of NAD(P)HX.</text>
</comment>
<feature type="binding site" evidence="18">
    <location>
        <position position="73"/>
    </location>
    <ligand>
        <name>K(+)</name>
        <dbReference type="ChEBI" id="CHEBI:29103"/>
    </ligand>
</feature>
<evidence type="ECO:0000256" key="3">
    <source>
        <dbReference type="ARBA" id="ARBA00006001"/>
    </source>
</evidence>
<dbReference type="SUPFAM" id="SSF64153">
    <property type="entry name" value="YjeF N-terminal domain-like"/>
    <property type="match status" value="1"/>
</dbReference>
<comment type="subunit">
    <text evidence="17">Homotetramer.</text>
</comment>
<keyword evidence="23" id="KW-0808">Transferase</keyword>
<dbReference type="InterPro" id="IPR029056">
    <property type="entry name" value="Ribokinase-like"/>
</dbReference>
<feature type="binding site" evidence="18">
    <location>
        <position position="171"/>
    </location>
    <ligand>
        <name>(6S)-NADPHX</name>
        <dbReference type="ChEBI" id="CHEBI:64076"/>
    </ligand>
</feature>
<evidence type="ECO:0000256" key="10">
    <source>
        <dbReference type="ARBA" id="ARBA00023027"/>
    </source>
</evidence>
<comment type="function">
    <text evidence="14 19">Bifunctional enzyme that catalyzes the epimerization of the S- and R-forms of NAD(P)HX and the dehydration of the S-form of NAD(P)HX at the expense of ADP, which is converted to AMP. This allows the repair of both epimers of NAD(P)HX, a damaged form of NAD(P)H that is a result of enzymatic or heat-dependent hydration.</text>
</comment>
<dbReference type="PANTHER" id="PTHR12592:SF0">
    <property type="entry name" value="ATP-DEPENDENT (S)-NAD(P)H-HYDRATE DEHYDRATASE"/>
    <property type="match status" value="1"/>
</dbReference>
<dbReference type="NCBIfam" id="TIGR00197">
    <property type="entry name" value="yjeF_nterm"/>
    <property type="match status" value="1"/>
</dbReference>
<comment type="catalytic activity">
    <reaction evidence="16 17 19">
        <text>(6S)-NADPHX + ADP = AMP + phosphate + NADPH + H(+)</text>
        <dbReference type="Rhea" id="RHEA:32235"/>
        <dbReference type="ChEBI" id="CHEBI:15378"/>
        <dbReference type="ChEBI" id="CHEBI:43474"/>
        <dbReference type="ChEBI" id="CHEBI:57783"/>
        <dbReference type="ChEBI" id="CHEBI:64076"/>
        <dbReference type="ChEBI" id="CHEBI:456215"/>
        <dbReference type="ChEBI" id="CHEBI:456216"/>
        <dbReference type="EC" id="4.2.1.136"/>
    </reaction>
</comment>
<dbReference type="CDD" id="cd01171">
    <property type="entry name" value="YXKO-related"/>
    <property type="match status" value="1"/>
</dbReference>
<dbReference type="InterPro" id="IPR036652">
    <property type="entry name" value="YjeF_N_dom_sf"/>
</dbReference>
<keyword evidence="24" id="KW-1185">Reference proteome</keyword>
<keyword evidence="8 17" id="KW-0521">NADP</keyword>
<sequence>MVILHEKAPGLMNNPIPVYTTDEIRAIEQLAFSMPNPPGLMEKAGLAAAHIAKDNLLVDGRNSVLVMAGPGNNGGDALVAARYLHNWGFQVTTIFTGVAARLSPDAKRALESWLAAGGHLHDEIPADVQWHAIVDGLFGIGLNLAKHPFDEKYRQLIETINSMQLPVLALDIPSGLDADTGTAPDAVIKATITASFIGLKPGLLMHDGSECTGKIIVCNLDLDTLSLITPRSWLLDHNAIHYCLPSPRPANSHKGGFGSVGIIGGASGMIGAARLAGMAALKLGAGRVYLGLIAEAPLTIDPTQPELMLRPVDELFELDHLTCLVVGPGLGQEITASLCLEKALHTPLPLVLDADALNLIAAYPELATALRSRQTPTIMTPHAAEAARLLHTDPASIQRDRFTAAERLAKDFNCALVLKGAGSLCMLTNGHRYFNTSGNPGLSSAGTGDVLSGMMGAFLAQGLSSEQALLLAVYLHGSAADALLGAWHGPIGMTASEIIDSARCLLNRWVYGDEAQTRYAHSVSVY</sequence>
<comment type="similarity">
    <text evidence="4 19">In the C-terminal section; belongs to the NnrD/CARKD family.</text>
</comment>
<dbReference type="RefSeq" id="WP_239654152.1">
    <property type="nucleotide sequence ID" value="NZ_CAJNAP010000012.1"/>
</dbReference>
<dbReference type="PIRSF" id="PIRSF017184">
    <property type="entry name" value="Nnr"/>
    <property type="match status" value="1"/>
</dbReference>
<evidence type="ECO:0000256" key="7">
    <source>
        <dbReference type="ARBA" id="ARBA00022840"/>
    </source>
</evidence>
<reference evidence="22" key="2">
    <citation type="submission" date="2021-02" db="EMBL/GenBank/DDBJ databases">
        <authorList>
            <person name="Han P."/>
        </authorList>
    </citation>
    <scope>NUCLEOTIDE SEQUENCE</scope>
    <source>
        <strain evidence="22">Nitrosomonas nitrosa 18-3D</strain>
    </source>
</reference>
<comment type="catalytic activity">
    <reaction evidence="1 18 19">
        <text>(6R)-NADHX = (6S)-NADHX</text>
        <dbReference type="Rhea" id="RHEA:32215"/>
        <dbReference type="ChEBI" id="CHEBI:64074"/>
        <dbReference type="ChEBI" id="CHEBI:64075"/>
        <dbReference type="EC" id="5.1.99.6"/>
    </reaction>
</comment>
<evidence type="ECO:0000256" key="2">
    <source>
        <dbReference type="ARBA" id="ARBA00000909"/>
    </source>
</evidence>
<dbReference type="PROSITE" id="PS01050">
    <property type="entry name" value="YJEF_C_2"/>
    <property type="match status" value="1"/>
</dbReference>
<dbReference type="EMBL" id="CAJNAP010000012">
    <property type="protein sequence ID" value="CAE6502267.1"/>
    <property type="molecule type" value="Genomic_DNA"/>
</dbReference>
<feature type="binding site" evidence="18">
    <location>
        <position position="153"/>
    </location>
    <ligand>
        <name>(6S)-NADPHX</name>
        <dbReference type="ChEBI" id="CHEBI:64076"/>
    </ligand>
</feature>
<feature type="binding site" evidence="18">
    <location>
        <position position="135"/>
    </location>
    <ligand>
        <name>K(+)</name>
        <dbReference type="ChEBI" id="CHEBI:29103"/>
    </ligand>
</feature>
<dbReference type="HAMAP" id="MF_01966">
    <property type="entry name" value="NADHX_epimerase"/>
    <property type="match status" value="1"/>
</dbReference>
<evidence type="ECO:0000256" key="6">
    <source>
        <dbReference type="ARBA" id="ARBA00022741"/>
    </source>
</evidence>
<evidence type="ECO:0000256" key="18">
    <source>
        <dbReference type="HAMAP-Rule" id="MF_01966"/>
    </source>
</evidence>
<dbReference type="Proteomes" id="UP000199561">
    <property type="component" value="Unassembled WGS sequence"/>
</dbReference>
<feature type="domain" description="YjeF N-terminal" evidence="21">
    <location>
        <begin position="19"/>
        <end position="228"/>
    </location>
</feature>
<dbReference type="SUPFAM" id="SSF53613">
    <property type="entry name" value="Ribokinase-like"/>
    <property type="match status" value="1"/>
</dbReference>
<dbReference type="InterPro" id="IPR030677">
    <property type="entry name" value="Nnr"/>
</dbReference>
<keyword evidence="11 18" id="KW-0413">Isomerase</keyword>
<evidence type="ECO:0000256" key="4">
    <source>
        <dbReference type="ARBA" id="ARBA00009524"/>
    </source>
</evidence>
<evidence type="ECO:0000256" key="9">
    <source>
        <dbReference type="ARBA" id="ARBA00022958"/>
    </source>
</evidence>
<dbReference type="HAMAP" id="MF_01965">
    <property type="entry name" value="NADHX_dehydratase"/>
    <property type="match status" value="1"/>
</dbReference>
<dbReference type="GO" id="GO:0046872">
    <property type="term" value="F:metal ion binding"/>
    <property type="evidence" value="ECO:0007669"/>
    <property type="project" value="UniProtKB-UniRule"/>
</dbReference>
<dbReference type="NCBIfam" id="TIGR00196">
    <property type="entry name" value="yjeF_cterm"/>
    <property type="match status" value="1"/>
</dbReference>
<dbReference type="AlphaFoldDB" id="A0A1I4PRF5"/>
<feature type="binding site" evidence="17">
    <location>
        <position position="449"/>
    </location>
    <ligand>
        <name>(6S)-NADPHX</name>
        <dbReference type="ChEBI" id="CHEBI:64076"/>
    </ligand>
</feature>
<keyword evidence="23" id="KW-0418">Kinase</keyword>
<keyword evidence="9 18" id="KW-0630">Potassium</keyword>
<feature type="binding site" evidence="17">
    <location>
        <position position="448"/>
    </location>
    <ligand>
        <name>AMP</name>
        <dbReference type="ChEBI" id="CHEBI:456215"/>
    </ligand>
</feature>
<dbReference type="GO" id="GO:0016301">
    <property type="term" value="F:kinase activity"/>
    <property type="evidence" value="ECO:0007669"/>
    <property type="project" value="UniProtKB-KW"/>
</dbReference>
<dbReference type="GO" id="GO:0052855">
    <property type="term" value="F:ADP-dependent NAD(P)H-hydrate dehydratase activity"/>
    <property type="evidence" value="ECO:0007669"/>
    <property type="project" value="UniProtKB-UniRule"/>
</dbReference>
<evidence type="ECO:0000256" key="14">
    <source>
        <dbReference type="ARBA" id="ARBA00025153"/>
    </source>
</evidence>
<dbReference type="PANTHER" id="PTHR12592">
    <property type="entry name" value="ATP-DEPENDENT (S)-NAD(P)H-HYDRATE DEHYDRATASE FAMILY MEMBER"/>
    <property type="match status" value="1"/>
</dbReference>
<evidence type="ECO:0000256" key="16">
    <source>
        <dbReference type="ARBA" id="ARBA00049209"/>
    </source>
</evidence>
<dbReference type="PROSITE" id="PS51385">
    <property type="entry name" value="YJEF_N"/>
    <property type="match status" value="1"/>
</dbReference>
<dbReference type="STRING" id="52442.SAMN05421880_11247"/>
<comment type="similarity">
    <text evidence="18">Belongs to the NnrE/AIBP family.</text>
</comment>
<dbReference type="Gene3D" id="3.40.50.10260">
    <property type="entry name" value="YjeF N-terminal domain"/>
    <property type="match status" value="1"/>
</dbReference>
<gene>
    <name evidence="17 22" type="primary">nnrD</name>
    <name evidence="18" type="synonym">nnrE</name>
    <name evidence="22" type="ORF">NMYAN_20180</name>
    <name evidence="23" type="ORF">SAMN05421880_11247</name>
</gene>
<evidence type="ECO:0000313" key="22">
    <source>
        <dbReference type="EMBL" id="CAE6502267.1"/>
    </source>
</evidence>
<organism evidence="23 24">
    <name type="scientific">Nitrosomonas nitrosa</name>
    <dbReference type="NCBI Taxonomy" id="52442"/>
    <lineage>
        <taxon>Bacteria</taxon>
        <taxon>Pseudomonadati</taxon>
        <taxon>Pseudomonadota</taxon>
        <taxon>Betaproteobacteria</taxon>
        <taxon>Nitrosomonadales</taxon>
        <taxon>Nitrosomonadaceae</taxon>
        <taxon>Nitrosomonas</taxon>
    </lineage>
</organism>
<dbReference type="GO" id="GO:0110051">
    <property type="term" value="P:metabolite repair"/>
    <property type="evidence" value="ECO:0007669"/>
    <property type="project" value="TreeGrafter"/>
</dbReference>
<keyword evidence="10 17" id="KW-0520">NAD</keyword>
<dbReference type="InterPro" id="IPR017953">
    <property type="entry name" value="Carbohydrate_kinase_pred_CS"/>
</dbReference>
<protein>
    <recommendedName>
        <fullName evidence="19">Bifunctional NAD(P)H-hydrate repair enzyme</fullName>
    </recommendedName>
    <alternativeName>
        <fullName evidence="19">Nicotinamide nucleotide repair protein</fullName>
    </alternativeName>
    <domain>
        <recommendedName>
            <fullName evidence="19">ADP-dependent (S)-NAD(P)H-hydrate dehydratase</fullName>
            <ecNumber evidence="19">4.2.1.136</ecNumber>
        </recommendedName>
        <alternativeName>
            <fullName evidence="19">ADP-dependent NAD(P)HX dehydratase</fullName>
        </alternativeName>
    </domain>
    <domain>
        <recommendedName>
            <fullName evidence="19">NAD(P)H-hydrate epimerase</fullName>
            <ecNumber evidence="19">5.1.99.6</ecNumber>
        </recommendedName>
    </domain>
</protein>
<comment type="catalytic activity">
    <reaction evidence="15 17 19">
        <text>(6S)-NADHX + ADP = AMP + phosphate + NADH + H(+)</text>
        <dbReference type="Rhea" id="RHEA:32223"/>
        <dbReference type="ChEBI" id="CHEBI:15378"/>
        <dbReference type="ChEBI" id="CHEBI:43474"/>
        <dbReference type="ChEBI" id="CHEBI:57945"/>
        <dbReference type="ChEBI" id="CHEBI:64074"/>
        <dbReference type="ChEBI" id="CHEBI:456215"/>
        <dbReference type="ChEBI" id="CHEBI:456216"/>
        <dbReference type="EC" id="4.2.1.136"/>
    </reaction>
</comment>
<feature type="binding site" evidence="17">
    <location>
        <position position="329"/>
    </location>
    <ligand>
        <name>(6S)-NADPHX</name>
        <dbReference type="ChEBI" id="CHEBI:64076"/>
    </ligand>
</feature>
<comment type="cofactor">
    <cofactor evidence="18 19">
        <name>K(+)</name>
        <dbReference type="ChEBI" id="CHEBI:29103"/>
    </cofactor>
    <text evidence="18 19">Binds 1 potassium ion per subunit.</text>
</comment>
<feature type="binding site" evidence="18">
    <location>
        <position position="174"/>
    </location>
    <ligand>
        <name>K(+)</name>
        <dbReference type="ChEBI" id="CHEBI:29103"/>
    </ligand>
</feature>
<dbReference type="GO" id="GO:0046496">
    <property type="term" value="P:nicotinamide nucleotide metabolic process"/>
    <property type="evidence" value="ECO:0007669"/>
    <property type="project" value="UniProtKB-UniRule"/>
</dbReference>
<dbReference type="Pfam" id="PF01256">
    <property type="entry name" value="Carb_kinase"/>
    <property type="match status" value="1"/>
</dbReference>
<dbReference type="GO" id="GO:0052856">
    <property type="term" value="F:NAD(P)HX epimerase activity"/>
    <property type="evidence" value="ECO:0007669"/>
    <property type="project" value="UniProtKB-UniRule"/>
</dbReference>
<evidence type="ECO:0000256" key="13">
    <source>
        <dbReference type="ARBA" id="ARBA00023268"/>
    </source>
</evidence>
<keyword evidence="13" id="KW-0511">Multifunctional enzyme</keyword>
<comment type="catalytic activity">
    <reaction evidence="2 18 19">
        <text>(6R)-NADPHX = (6S)-NADPHX</text>
        <dbReference type="Rhea" id="RHEA:32227"/>
        <dbReference type="ChEBI" id="CHEBI:64076"/>
        <dbReference type="ChEBI" id="CHEBI:64077"/>
        <dbReference type="EC" id="5.1.99.6"/>
    </reaction>
</comment>
<evidence type="ECO:0000313" key="24">
    <source>
        <dbReference type="Proteomes" id="UP000199561"/>
    </source>
</evidence>
<comment type="function">
    <text evidence="17">Catalyzes the dehydration of the S-form of NAD(P)HX at the expense of ADP, which is converted to AMP. Together with NAD(P)HX epimerase, which catalyzes the epimerization of the S- and R-forms, the enzyme allows the repair of both epimers of NAD(P)HX, a damaged form of NAD(P)H that is a result of enzymatic or heat-dependent hydration.</text>
</comment>
<dbReference type="Pfam" id="PF03853">
    <property type="entry name" value="YjeF_N"/>
    <property type="match status" value="1"/>
</dbReference>
<evidence type="ECO:0000256" key="12">
    <source>
        <dbReference type="ARBA" id="ARBA00023239"/>
    </source>
</evidence>
<dbReference type="PROSITE" id="PS51383">
    <property type="entry name" value="YJEF_C_3"/>
    <property type="match status" value="1"/>
</dbReference>
<comment type="similarity">
    <text evidence="17">Belongs to the NnrD/CARKD family.</text>
</comment>
<evidence type="ECO:0000256" key="15">
    <source>
        <dbReference type="ARBA" id="ARBA00048238"/>
    </source>
</evidence>
<feature type="domain" description="YjeF C-terminal" evidence="20">
    <location>
        <begin position="236"/>
        <end position="509"/>
    </location>
</feature>
<keyword evidence="7 17" id="KW-0067">ATP-binding</keyword>
<evidence type="ECO:0000259" key="20">
    <source>
        <dbReference type="PROSITE" id="PS51383"/>
    </source>
</evidence>
<comment type="cofactor">
    <cofactor evidence="17">
        <name>Mg(2+)</name>
        <dbReference type="ChEBI" id="CHEBI:18420"/>
    </cofactor>
</comment>
<evidence type="ECO:0000256" key="19">
    <source>
        <dbReference type="PIRNR" id="PIRNR017184"/>
    </source>
</evidence>
<evidence type="ECO:0000256" key="1">
    <source>
        <dbReference type="ARBA" id="ARBA00000013"/>
    </source>
</evidence>
<dbReference type="InterPro" id="IPR004443">
    <property type="entry name" value="YjeF_N_dom"/>
</dbReference>
<feature type="binding site" evidence="17">
    <location>
        <position position="382"/>
    </location>
    <ligand>
        <name>(6S)-NADPHX</name>
        <dbReference type="ChEBI" id="CHEBI:64076"/>
    </ligand>
</feature>
<name>A0A1I4PRF5_9PROT</name>
<evidence type="ECO:0000259" key="21">
    <source>
        <dbReference type="PROSITE" id="PS51385"/>
    </source>
</evidence>
<feature type="binding site" evidence="17">
    <location>
        <begin position="419"/>
        <end position="423"/>
    </location>
    <ligand>
        <name>AMP</name>
        <dbReference type="ChEBI" id="CHEBI:456215"/>
    </ligand>
</feature>
<dbReference type="EC" id="4.2.1.136" evidence="19"/>
<dbReference type="GO" id="GO:0005524">
    <property type="term" value="F:ATP binding"/>
    <property type="evidence" value="ECO:0007669"/>
    <property type="project" value="UniProtKB-UniRule"/>
</dbReference>